<sequence>MEASFWKRWFGAATRFFLPARCLVCAGAGGDDIALCDGCRAALSRNLSCCGRCALPLPIPTPICGQCQRAPRPWADVWVPFSYAWPLDMLEARFKFAGHLAAGRVLSTCWLDAGPPPLMPELIVPVPLHPSRLRSRGYNQALELARPLARRYGLPLAHDALRRTRGTEAQTLLDAGARARNVRGAFVVQHAPVQRHVALVDDVMTTGATLAECTRALHAAGVERVDVWALARTPLPFDRPTPPAERIPGDAPARR</sequence>
<dbReference type="Gene3D" id="3.40.50.2020">
    <property type="match status" value="1"/>
</dbReference>
<dbReference type="RefSeq" id="WP_250339442.1">
    <property type="nucleotide sequence ID" value="NZ_CP063231.1"/>
</dbReference>
<evidence type="ECO:0000259" key="2">
    <source>
        <dbReference type="Pfam" id="PF18912"/>
    </source>
</evidence>
<comment type="similarity">
    <text evidence="1">Belongs to the ComF/GntX family.</text>
</comment>
<dbReference type="PANTHER" id="PTHR47505:SF1">
    <property type="entry name" value="DNA UTILIZATION PROTEIN YHGH"/>
    <property type="match status" value="1"/>
</dbReference>
<protein>
    <submittedName>
        <fullName evidence="3">ComF family protein</fullName>
    </submittedName>
</protein>
<dbReference type="EMBL" id="CP063231">
    <property type="protein sequence ID" value="URL58758.1"/>
    <property type="molecule type" value="Genomic_DNA"/>
</dbReference>
<dbReference type="SUPFAM" id="SSF53271">
    <property type="entry name" value="PRTase-like"/>
    <property type="match status" value="1"/>
</dbReference>
<dbReference type="InterPro" id="IPR000836">
    <property type="entry name" value="PRTase_dom"/>
</dbReference>
<proteinExistence type="inferred from homology"/>
<dbReference type="Pfam" id="PF18912">
    <property type="entry name" value="DZR_2"/>
    <property type="match status" value="1"/>
</dbReference>
<name>A0ABY4T1C1_9GAMM</name>
<dbReference type="PANTHER" id="PTHR47505">
    <property type="entry name" value="DNA UTILIZATION PROTEIN YHGH"/>
    <property type="match status" value="1"/>
</dbReference>
<feature type="domain" description="Double zinc ribbon" evidence="2">
    <location>
        <begin position="15"/>
        <end position="68"/>
    </location>
</feature>
<evidence type="ECO:0000256" key="1">
    <source>
        <dbReference type="ARBA" id="ARBA00008007"/>
    </source>
</evidence>
<reference evidence="3" key="1">
    <citation type="submission" date="2020-10" db="EMBL/GenBank/DDBJ databases">
        <title>Whole-genome sequence of Luteibacter sp. EIF3.</title>
        <authorList>
            <person name="Friedrich I."/>
            <person name="Hertel R."/>
            <person name="Daniel R."/>
        </authorList>
    </citation>
    <scope>NUCLEOTIDE SEQUENCE</scope>
    <source>
        <strain evidence="3">EIF3</strain>
    </source>
</reference>
<dbReference type="InterPro" id="IPR051910">
    <property type="entry name" value="ComF/GntX_DNA_util-trans"/>
</dbReference>
<evidence type="ECO:0000313" key="4">
    <source>
        <dbReference type="Proteomes" id="UP001056681"/>
    </source>
</evidence>
<dbReference type="Proteomes" id="UP001056681">
    <property type="component" value="Chromosome"/>
</dbReference>
<gene>
    <name evidence="3" type="ORF">IM816_01100</name>
</gene>
<dbReference type="InterPro" id="IPR044005">
    <property type="entry name" value="DZR_2"/>
</dbReference>
<evidence type="ECO:0000313" key="3">
    <source>
        <dbReference type="EMBL" id="URL58758.1"/>
    </source>
</evidence>
<accession>A0ABY4T1C1</accession>
<keyword evidence="4" id="KW-1185">Reference proteome</keyword>
<organism evidence="3 4">
    <name type="scientific">Luteibacter flocculans</name>
    <dbReference type="NCBI Taxonomy" id="2780091"/>
    <lineage>
        <taxon>Bacteria</taxon>
        <taxon>Pseudomonadati</taxon>
        <taxon>Pseudomonadota</taxon>
        <taxon>Gammaproteobacteria</taxon>
        <taxon>Lysobacterales</taxon>
        <taxon>Rhodanobacteraceae</taxon>
        <taxon>Luteibacter</taxon>
    </lineage>
</organism>
<dbReference type="InterPro" id="IPR029057">
    <property type="entry name" value="PRTase-like"/>
</dbReference>
<dbReference type="CDD" id="cd06223">
    <property type="entry name" value="PRTases_typeI"/>
    <property type="match status" value="1"/>
</dbReference>